<sequence length="164" mass="18665">MNTELRELILKLIEKNSRLEVHDLAVMLDVQETEVANEIAEMEKEHIICGYHTVINWDNTSKDQLTAMIEVKVTPQSGQGFDKIAERIYNFPEVKAVYLMSGGYDFMVMLEGKTMKEISLFTSSKLAPLESVVSTVTHFVLKKYKDHGTILEAKKVDERQAVTP</sequence>
<dbReference type="EMBL" id="BLYI01000014">
    <property type="protein sequence ID" value="GFO84370.1"/>
    <property type="molecule type" value="Genomic_DNA"/>
</dbReference>
<dbReference type="PANTHER" id="PTHR30154:SF34">
    <property type="entry name" value="TRANSCRIPTIONAL REGULATOR AZLB"/>
    <property type="match status" value="1"/>
</dbReference>
<dbReference type="AlphaFoldDB" id="A0A916VC78"/>
<evidence type="ECO:0000313" key="2">
    <source>
        <dbReference type="EMBL" id="GFO84370.1"/>
    </source>
</evidence>
<dbReference type="RefSeq" id="WP_201310116.1">
    <property type="nucleotide sequence ID" value="NZ_BLYI01000014.1"/>
</dbReference>
<dbReference type="InterPro" id="IPR019888">
    <property type="entry name" value="Tscrpt_reg_AsnC-like"/>
</dbReference>
<organism evidence="2 3">
    <name type="scientific">Anaerostipes butyraticus</name>
    <dbReference type="NCBI Taxonomy" id="645466"/>
    <lineage>
        <taxon>Bacteria</taxon>
        <taxon>Bacillati</taxon>
        <taxon>Bacillota</taxon>
        <taxon>Clostridia</taxon>
        <taxon>Lachnospirales</taxon>
        <taxon>Lachnospiraceae</taxon>
        <taxon>Anaerostipes</taxon>
    </lineage>
</organism>
<dbReference type="Gene3D" id="1.10.10.10">
    <property type="entry name" value="Winged helix-like DNA-binding domain superfamily/Winged helix DNA-binding domain"/>
    <property type="match status" value="1"/>
</dbReference>
<dbReference type="SUPFAM" id="SSF46785">
    <property type="entry name" value="Winged helix' DNA-binding domain"/>
    <property type="match status" value="1"/>
</dbReference>
<dbReference type="InterPro" id="IPR019887">
    <property type="entry name" value="Tscrpt_reg_AsnC/Lrp_C"/>
</dbReference>
<comment type="caution">
    <text evidence="2">The sequence shown here is derived from an EMBL/GenBank/DDBJ whole genome shotgun (WGS) entry which is preliminary data.</text>
</comment>
<dbReference type="SUPFAM" id="SSF54909">
    <property type="entry name" value="Dimeric alpha+beta barrel"/>
    <property type="match status" value="1"/>
</dbReference>
<dbReference type="GO" id="GO:0043565">
    <property type="term" value="F:sequence-specific DNA binding"/>
    <property type="evidence" value="ECO:0007669"/>
    <property type="project" value="TreeGrafter"/>
</dbReference>
<name>A0A916VC78_9FIRM</name>
<keyword evidence="3" id="KW-1185">Reference proteome</keyword>
<evidence type="ECO:0000313" key="3">
    <source>
        <dbReference type="Proteomes" id="UP000613208"/>
    </source>
</evidence>
<feature type="domain" description="Transcription regulator AsnC/Lrp ligand binding" evidence="1">
    <location>
        <begin position="69"/>
        <end position="142"/>
    </location>
</feature>
<dbReference type="InterPro" id="IPR036388">
    <property type="entry name" value="WH-like_DNA-bd_sf"/>
</dbReference>
<accession>A0A916VC78</accession>
<proteinExistence type="predicted"/>
<dbReference type="Gene3D" id="3.30.70.920">
    <property type="match status" value="1"/>
</dbReference>
<dbReference type="Proteomes" id="UP000613208">
    <property type="component" value="Unassembled WGS sequence"/>
</dbReference>
<dbReference type="GO" id="GO:0043200">
    <property type="term" value="P:response to amino acid"/>
    <property type="evidence" value="ECO:0007669"/>
    <property type="project" value="TreeGrafter"/>
</dbReference>
<reference evidence="2" key="1">
    <citation type="submission" date="2020-06" db="EMBL/GenBank/DDBJ databases">
        <title>Characterization of fructooligosaccharide metabolism and fructooligosaccharide-degrading enzymes in human commensal butyrate producers.</title>
        <authorList>
            <person name="Tanno H."/>
            <person name="Fujii T."/>
            <person name="Hirano K."/>
            <person name="Maeno S."/>
            <person name="Tonozuka T."/>
            <person name="Sakamoto M."/>
            <person name="Ohkuma M."/>
            <person name="Tochio T."/>
            <person name="Endo A."/>
        </authorList>
    </citation>
    <scope>NUCLEOTIDE SEQUENCE</scope>
    <source>
        <strain evidence="2">JCM 17466</strain>
    </source>
</reference>
<dbReference type="SMART" id="SM00344">
    <property type="entry name" value="HTH_ASNC"/>
    <property type="match status" value="1"/>
</dbReference>
<gene>
    <name evidence="2" type="ORF">ANBU17_07170</name>
</gene>
<dbReference type="PANTHER" id="PTHR30154">
    <property type="entry name" value="LEUCINE-RESPONSIVE REGULATORY PROTEIN"/>
    <property type="match status" value="1"/>
</dbReference>
<dbReference type="Pfam" id="PF01037">
    <property type="entry name" value="AsnC_trans_reg"/>
    <property type="match status" value="1"/>
</dbReference>
<dbReference type="InterPro" id="IPR036390">
    <property type="entry name" value="WH_DNA-bd_sf"/>
</dbReference>
<dbReference type="InterPro" id="IPR011008">
    <property type="entry name" value="Dimeric_a/b-barrel"/>
</dbReference>
<evidence type="ECO:0000259" key="1">
    <source>
        <dbReference type="Pfam" id="PF01037"/>
    </source>
</evidence>
<dbReference type="GO" id="GO:0005829">
    <property type="term" value="C:cytosol"/>
    <property type="evidence" value="ECO:0007669"/>
    <property type="project" value="TreeGrafter"/>
</dbReference>
<protein>
    <submittedName>
        <fullName evidence="2">AsnC family transcriptional regulator</fullName>
    </submittedName>
</protein>